<protein>
    <recommendedName>
        <fullName evidence="1">Damage-control phosphatase ARMT1-like metal-binding domain-containing protein</fullName>
    </recommendedName>
</protein>
<dbReference type="Gene3D" id="3.40.50.10880">
    <property type="entry name" value="Uncharacterised protein PF01937, DUF89, domain 3"/>
    <property type="match status" value="1"/>
</dbReference>
<dbReference type="InterPro" id="IPR002791">
    <property type="entry name" value="ARMT1-like_metal-bd"/>
</dbReference>
<dbReference type="RefSeq" id="WP_011368966.1">
    <property type="nucleotide sequence ID" value="NC_007519.1"/>
</dbReference>
<dbReference type="EMBL" id="CP000112">
    <property type="protein sequence ID" value="ABB40015.1"/>
    <property type="molecule type" value="Genomic_DNA"/>
</dbReference>
<name>Q30WD1_OLEA2</name>
<dbReference type="SUPFAM" id="SSF111321">
    <property type="entry name" value="AF1104-like"/>
    <property type="match status" value="1"/>
</dbReference>
<evidence type="ECO:0000313" key="2">
    <source>
        <dbReference type="EMBL" id="ABB40015.1"/>
    </source>
</evidence>
<reference evidence="2 3" key="1">
    <citation type="journal article" date="2011" name="J. Bacteriol.">
        <title>Complete genome sequence and updated annotation of Desulfovibrio alaskensis G20.</title>
        <authorList>
            <person name="Hauser L.J."/>
            <person name="Land M.L."/>
            <person name="Brown S.D."/>
            <person name="Larimer F."/>
            <person name="Keller K.L."/>
            <person name="Rapp-Giles B.J."/>
            <person name="Price M.N."/>
            <person name="Lin M."/>
            <person name="Bruce D.C."/>
            <person name="Detter J.C."/>
            <person name="Tapia R."/>
            <person name="Han C.S."/>
            <person name="Goodwin L.A."/>
            <person name="Cheng J.F."/>
            <person name="Pitluck S."/>
            <person name="Copeland A."/>
            <person name="Lucas S."/>
            <person name="Nolan M."/>
            <person name="Lapidus A.L."/>
            <person name="Palumbo A.V."/>
            <person name="Wall J.D."/>
        </authorList>
    </citation>
    <scope>NUCLEOTIDE SEQUENCE [LARGE SCALE GENOMIC DNA]</scope>
    <source>
        <strain evidence="3">ATCC BAA 1058 / DSM 17464 / G20</strain>
    </source>
</reference>
<dbReference type="eggNOG" id="COG1578">
    <property type="taxonomic scope" value="Bacteria"/>
</dbReference>
<gene>
    <name evidence="2" type="ordered locus">Dde_3221</name>
</gene>
<dbReference type="Gene3D" id="1.10.285.20">
    <property type="entry name" value="Uncharacterised protein PF01937, DUF89, domain 2"/>
    <property type="match status" value="1"/>
</dbReference>
<dbReference type="InterPro" id="IPR014444">
    <property type="entry name" value="PH1575-like"/>
</dbReference>
<feature type="domain" description="Damage-control phosphatase ARMT1-like metal-binding" evidence="1">
    <location>
        <begin position="4"/>
        <end position="278"/>
    </location>
</feature>
<evidence type="ECO:0000313" key="3">
    <source>
        <dbReference type="Proteomes" id="UP000002710"/>
    </source>
</evidence>
<dbReference type="KEGG" id="dde:Dde_3221"/>
<dbReference type="Pfam" id="PF01937">
    <property type="entry name" value="ARMT1-like_dom"/>
    <property type="match status" value="1"/>
</dbReference>
<organism evidence="2 3">
    <name type="scientific">Oleidesulfovibrio alaskensis (strain ATCC BAA-1058 / DSM 17464 / G20)</name>
    <name type="common">Desulfovibrio alaskensis</name>
    <dbReference type="NCBI Taxonomy" id="207559"/>
    <lineage>
        <taxon>Bacteria</taxon>
        <taxon>Pseudomonadati</taxon>
        <taxon>Thermodesulfobacteriota</taxon>
        <taxon>Desulfovibrionia</taxon>
        <taxon>Desulfovibrionales</taxon>
        <taxon>Desulfovibrionaceae</taxon>
        <taxon>Oleidesulfovibrio</taxon>
    </lineage>
</organism>
<accession>Q30WD1</accession>
<evidence type="ECO:0000259" key="1">
    <source>
        <dbReference type="Pfam" id="PF01937"/>
    </source>
</evidence>
<sequence>MQAAMECLPCMMAQAVRVARLAAPDDEAVQQNVVRVFADHVARHGLTGSPPAMLRPLYAAVPRLTGTADPFAQVKQHANRRAAQLLPGLRSKVSAAADPLHTALNIAIIGNYMDAGTGIEFDWEGALETENRADWSARWYPSFRTALQTARTVVILGDNCGEIVLDTLLVEQLNALGLDVTYAVRGAPVLNDATMEDALGCGMTQLCRVVDSGADSPGAYPESLSAGFTHTLMQADVVLAKGQGNFEGLRGHLRPVWFAFKAKCAVVAQMLDVPQGTSMFLLQQP</sequence>
<keyword evidence="3" id="KW-1185">Reference proteome</keyword>
<proteinExistence type="predicted"/>
<dbReference type="AlphaFoldDB" id="Q30WD1"/>
<dbReference type="HOGENOM" id="CLU_071520_0_0_7"/>
<dbReference type="STRING" id="207559.Dde_3221"/>
<dbReference type="Proteomes" id="UP000002710">
    <property type="component" value="Chromosome"/>
</dbReference>
<dbReference type="InterPro" id="IPR036075">
    <property type="entry name" value="ARMT-1-like_metal-bd_sf"/>
</dbReference>
<dbReference type="PIRSF" id="PIRSF006593">
    <property type="entry name" value="UCP006593"/>
    <property type="match status" value="1"/>
</dbReference>